<dbReference type="SUPFAM" id="SSF53720">
    <property type="entry name" value="ALDH-like"/>
    <property type="match status" value="1"/>
</dbReference>
<dbReference type="PROSITE" id="PS00070">
    <property type="entry name" value="ALDEHYDE_DEHYDR_CYS"/>
    <property type="match status" value="1"/>
</dbReference>
<evidence type="ECO:0000313" key="5">
    <source>
        <dbReference type="EMBL" id="MFC6007500.1"/>
    </source>
</evidence>
<dbReference type="Gene3D" id="3.40.605.10">
    <property type="entry name" value="Aldehyde Dehydrogenase, Chain A, domain 1"/>
    <property type="match status" value="1"/>
</dbReference>
<evidence type="ECO:0000256" key="1">
    <source>
        <dbReference type="ARBA" id="ARBA00023002"/>
    </source>
</evidence>
<dbReference type="RefSeq" id="WP_345716297.1">
    <property type="nucleotide sequence ID" value="NZ_BAABFP010000004.1"/>
</dbReference>
<evidence type="ECO:0000256" key="2">
    <source>
        <dbReference type="PROSITE-ProRule" id="PRU10007"/>
    </source>
</evidence>
<dbReference type="EMBL" id="JBHSRD010000003">
    <property type="protein sequence ID" value="MFC6007500.1"/>
    <property type="molecule type" value="Genomic_DNA"/>
</dbReference>
<reference evidence="6" key="1">
    <citation type="journal article" date="2019" name="Int. J. Syst. Evol. Microbiol.">
        <title>The Global Catalogue of Microorganisms (GCM) 10K type strain sequencing project: providing services to taxonomists for standard genome sequencing and annotation.</title>
        <authorList>
            <consortium name="The Broad Institute Genomics Platform"/>
            <consortium name="The Broad Institute Genome Sequencing Center for Infectious Disease"/>
            <person name="Wu L."/>
            <person name="Ma J."/>
        </authorList>
    </citation>
    <scope>NUCLEOTIDE SEQUENCE [LARGE SCALE GENOMIC DNA]</scope>
    <source>
        <strain evidence="6">KACC 14249</strain>
    </source>
</reference>
<evidence type="ECO:0000256" key="3">
    <source>
        <dbReference type="RuleBase" id="RU003345"/>
    </source>
</evidence>
<dbReference type="PROSITE" id="PS00687">
    <property type="entry name" value="ALDEHYDE_DEHYDR_GLU"/>
    <property type="match status" value="1"/>
</dbReference>
<name>A0ABW1JER2_9ACTN</name>
<accession>A0ABW1JER2</accession>
<sequence length="503" mass="53046">MPGVQTDVVATTDWPERAASLEFPAGLFVGGEVRTAVDGRVRTITSARDGRPLGDLAWAAAADADAAVAAARAAFDHGPWPRMHPRDRGLVLNRWADLVEEHRADIALLVTLEMGKPIRHSHDIELRALISCLRYYGGLADKGSGEVTPTTAGELALVTREPAGVVAAVVPWNFPLTLGGWKLAPALAAGCTVVLKTAEQSPLSMQRVAELGAQAGLPAGAFNVVSGDGAVVGRRLGEHPDVDVLTFTGSTAVGRHFLRYAADSNLKRVHLELGGKSPNIILPDAPDLDAAADTAAWAIFFNSGEMCTAGSRLVVHADVADQVVERIVQTAKGWSPADPLLADTRMGPLVDHPSLERVLGHLERGVAQGAQVRSGGRQALADSGGAYLEPTVVTGAGPENTLVRDEVFGPVLAVQVVRDEAEAVQVAGDTAYGLAAAVWTADLGAAHRISRALRAGTVWVNCYEEGDMSVPFGGVKLSGSGRDKSRHAMDEYTDLKTTWIRYD</sequence>
<feature type="active site" evidence="2">
    <location>
        <position position="272"/>
    </location>
</feature>
<proteinExistence type="inferred from homology"/>
<dbReference type="InterPro" id="IPR016162">
    <property type="entry name" value="Ald_DH_N"/>
</dbReference>
<gene>
    <name evidence="5" type="ORF">ACFQDO_10205</name>
</gene>
<evidence type="ECO:0000313" key="6">
    <source>
        <dbReference type="Proteomes" id="UP001596189"/>
    </source>
</evidence>
<dbReference type="Proteomes" id="UP001596189">
    <property type="component" value="Unassembled WGS sequence"/>
</dbReference>
<keyword evidence="1 3" id="KW-0560">Oxidoreductase</keyword>
<keyword evidence="6" id="KW-1185">Reference proteome</keyword>
<dbReference type="PANTHER" id="PTHR11699">
    <property type="entry name" value="ALDEHYDE DEHYDROGENASE-RELATED"/>
    <property type="match status" value="1"/>
</dbReference>
<protein>
    <submittedName>
        <fullName evidence="5">Aldehyde dehydrogenase family protein</fullName>
    </submittedName>
</protein>
<dbReference type="InterPro" id="IPR016163">
    <property type="entry name" value="Ald_DH_C"/>
</dbReference>
<dbReference type="InterPro" id="IPR029510">
    <property type="entry name" value="Ald_DH_CS_GLU"/>
</dbReference>
<organism evidence="5 6">
    <name type="scientific">Angustibacter luteus</name>
    <dbReference type="NCBI Taxonomy" id="658456"/>
    <lineage>
        <taxon>Bacteria</taxon>
        <taxon>Bacillati</taxon>
        <taxon>Actinomycetota</taxon>
        <taxon>Actinomycetes</taxon>
        <taxon>Kineosporiales</taxon>
        <taxon>Kineosporiaceae</taxon>
    </lineage>
</organism>
<evidence type="ECO:0000259" key="4">
    <source>
        <dbReference type="Pfam" id="PF00171"/>
    </source>
</evidence>
<dbReference type="InterPro" id="IPR016161">
    <property type="entry name" value="Ald_DH/histidinol_DH"/>
</dbReference>
<dbReference type="Gene3D" id="3.40.309.10">
    <property type="entry name" value="Aldehyde Dehydrogenase, Chain A, domain 2"/>
    <property type="match status" value="1"/>
</dbReference>
<comment type="caution">
    <text evidence="5">The sequence shown here is derived from an EMBL/GenBank/DDBJ whole genome shotgun (WGS) entry which is preliminary data.</text>
</comment>
<dbReference type="Pfam" id="PF00171">
    <property type="entry name" value="Aldedh"/>
    <property type="match status" value="1"/>
</dbReference>
<dbReference type="InterPro" id="IPR015590">
    <property type="entry name" value="Aldehyde_DH_dom"/>
</dbReference>
<comment type="similarity">
    <text evidence="3">Belongs to the aldehyde dehydrogenase family.</text>
</comment>
<dbReference type="InterPro" id="IPR016160">
    <property type="entry name" value="Ald_DH_CS_CYS"/>
</dbReference>
<feature type="domain" description="Aldehyde dehydrogenase" evidence="4">
    <location>
        <begin position="43"/>
        <end position="497"/>
    </location>
</feature>